<dbReference type="HAMAP" id="MF_00834">
    <property type="entry name" value="BioA"/>
    <property type="match status" value="1"/>
</dbReference>
<keyword evidence="11" id="KW-1185">Reference proteome</keyword>
<dbReference type="GO" id="GO:0004141">
    <property type="term" value="F:dethiobiotin synthase activity"/>
    <property type="evidence" value="ECO:0007669"/>
    <property type="project" value="TreeGrafter"/>
</dbReference>
<feature type="binding site" evidence="9">
    <location>
        <position position="239"/>
    </location>
    <ligand>
        <name>pyridoxal 5'-phosphate</name>
        <dbReference type="ChEBI" id="CHEBI:597326"/>
    </ligand>
</feature>
<dbReference type="EMBL" id="PJMU01000003">
    <property type="protein sequence ID" value="PKV62982.1"/>
    <property type="molecule type" value="Genomic_DNA"/>
</dbReference>
<feature type="binding site" evidence="9">
    <location>
        <position position="53"/>
    </location>
    <ligand>
        <name>substrate</name>
    </ligand>
</feature>
<dbReference type="InterPro" id="IPR015424">
    <property type="entry name" value="PyrdxlP-dep_Trfase"/>
</dbReference>
<name>A0A2N3U8A8_9BACT</name>
<evidence type="ECO:0000256" key="1">
    <source>
        <dbReference type="ARBA" id="ARBA00001933"/>
    </source>
</evidence>
<dbReference type="Gene3D" id="3.90.1150.10">
    <property type="entry name" value="Aspartate Aminotransferase, domain 1"/>
    <property type="match status" value="1"/>
</dbReference>
<feature type="binding site" evidence="9">
    <location>
        <begin position="113"/>
        <end position="114"/>
    </location>
    <ligand>
        <name>pyridoxal 5'-phosphate</name>
        <dbReference type="ChEBI" id="CHEBI:597326"/>
    </ligand>
</feature>
<dbReference type="Proteomes" id="UP000233782">
    <property type="component" value="Unassembled WGS sequence"/>
</dbReference>
<organism evidence="10 11">
    <name type="scientific">Pontibacter ramchanderi</name>
    <dbReference type="NCBI Taxonomy" id="1179743"/>
    <lineage>
        <taxon>Bacteria</taxon>
        <taxon>Pseudomonadati</taxon>
        <taxon>Bacteroidota</taxon>
        <taxon>Cytophagia</taxon>
        <taxon>Cytophagales</taxon>
        <taxon>Hymenobacteraceae</taxon>
        <taxon>Pontibacter</taxon>
    </lineage>
</organism>
<dbReference type="NCBIfam" id="NF004624">
    <property type="entry name" value="PRK05964.1"/>
    <property type="match status" value="1"/>
</dbReference>
<dbReference type="InterPro" id="IPR005814">
    <property type="entry name" value="Aminotrans_3"/>
</dbReference>
<keyword evidence="6 9" id="KW-0093">Biotin biosynthesis</keyword>
<comment type="similarity">
    <text evidence="9">Belongs to the class-III pyridoxal-phosphate-dependent aminotransferase family. BioA subfamily.</text>
</comment>
<comment type="caution">
    <text evidence="10">The sequence shown here is derived from an EMBL/GenBank/DDBJ whole genome shotgun (WGS) entry which is preliminary data.</text>
</comment>
<evidence type="ECO:0000256" key="6">
    <source>
        <dbReference type="ARBA" id="ARBA00022756"/>
    </source>
</evidence>
<dbReference type="InterPro" id="IPR005815">
    <property type="entry name" value="BioA"/>
</dbReference>
<evidence type="ECO:0000256" key="4">
    <source>
        <dbReference type="ARBA" id="ARBA00022679"/>
    </source>
</evidence>
<gene>
    <name evidence="9" type="primary">bioA</name>
    <name evidence="10" type="ORF">BD749_2815</name>
</gene>
<dbReference type="GO" id="GO:0051537">
    <property type="term" value="F:2 iron, 2 sulfur cluster binding"/>
    <property type="evidence" value="ECO:0007669"/>
    <property type="project" value="UniProtKB-KW"/>
</dbReference>
<feature type="site" description="Participates in the substrate recognition with KAPA and in a stacking interaction with the adenine ring of SAM" evidence="9">
    <location>
        <position position="18"/>
    </location>
</feature>
<dbReference type="GO" id="GO:0004015">
    <property type="term" value="F:adenosylmethionine-8-amino-7-oxononanoate transaminase activity"/>
    <property type="evidence" value="ECO:0007669"/>
    <property type="project" value="UniProtKB-UniRule"/>
</dbReference>
<proteinExistence type="inferred from homology"/>
<evidence type="ECO:0000256" key="5">
    <source>
        <dbReference type="ARBA" id="ARBA00022691"/>
    </source>
</evidence>
<feature type="binding site" evidence="9">
    <location>
        <position position="268"/>
    </location>
    <ligand>
        <name>substrate</name>
    </ligand>
</feature>
<keyword evidence="7 9" id="KW-0663">Pyridoxal phosphate</keyword>
<evidence type="ECO:0000256" key="7">
    <source>
        <dbReference type="ARBA" id="ARBA00022898"/>
    </source>
</evidence>
<comment type="pathway">
    <text evidence="2 9">Cofactor biosynthesis; biotin biosynthesis; 7,8-diaminononanoate from 8-amino-7-oxononanoate (SAM route): step 1/1.</text>
</comment>
<keyword evidence="9" id="KW-0963">Cytoplasm</keyword>
<feature type="binding site" evidence="9">
    <location>
        <position position="302"/>
    </location>
    <ligand>
        <name>substrate</name>
    </ligand>
</feature>
<feature type="binding site" evidence="9">
    <location>
        <position position="145"/>
    </location>
    <ligand>
        <name>substrate</name>
    </ligand>
</feature>
<sequence length="441" mass="48889">MSITNLATRDQQVIWHPYTQMKTAALPIPIVRGEGALLYAEDGKTYVDAVASWWVNLHGHAHPYIARKVAEQLQTLEHVIFAGFTHPAAVTFAERLIQILPQGQSRIFYSDNGSTAVEVALKMAIQYWQNEGIARRKIIAFRNSYHGDTFGAMAVSARSAFTAPFWSYLFEVCFIDVPIPGQEGETLKQLEAFAAAGDVAAFIYEPLVLGTAGMVMYTPEVLDCLLETCQQHDILTIADEVMTGFGRTGRTFASDYLQHQPDMVTLSKGLTGGTMALGATSCNEKIYEAFLSDDKRKTLFHGHSYTGNPVACAAGLASLDLLLQEQTKQQIDRIGQRHAAFSQKFRALPKVLEVRQQGTILAVEFEAEGTSYFNKLGDTLYSFALAQGVILRPLGNIIYVIPPYCITDPQLDQVYLTLQGMQELIIGERYFEPPSQTTLHD</sequence>
<evidence type="ECO:0000256" key="8">
    <source>
        <dbReference type="ARBA" id="ARBA00048449"/>
    </source>
</evidence>
<comment type="function">
    <text evidence="9">Catalyzes the transfer of the alpha-amino group from S-adenosyl-L-methionine (SAM) to 7-keto-8-aminopelargonic acid (KAPA) to form 7,8-diaminopelargonic acid (DAPA). It is the only aminotransferase known to utilize SAM as an amino donor.</text>
</comment>
<evidence type="ECO:0000256" key="3">
    <source>
        <dbReference type="ARBA" id="ARBA00022576"/>
    </source>
</evidence>
<evidence type="ECO:0000313" key="11">
    <source>
        <dbReference type="Proteomes" id="UP000233782"/>
    </source>
</evidence>
<comment type="catalytic activity">
    <reaction evidence="8 9">
        <text>(8S)-8-amino-7-oxononanoate + S-adenosyl-L-methionine = S-adenosyl-4-methylsulfanyl-2-oxobutanoate + (7R,8S)-7,8-diammoniononanoate</text>
        <dbReference type="Rhea" id="RHEA:16861"/>
        <dbReference type="ChEBI" id="CHEBI:16490"/>
        <dbReference type="ChEBI" id="CHEBI:59789"/>
        <dbReference type="ChEBI" id="CHEBI:149468"/>
        <dbReference type="ChEBI" id="CHEBI:149469"/>
        <dbReference type="EC" id="2.6.1.62"/>
    </reaction>
</comment>
<comment type="subcellular location">
    <subcellularLocation>
        <location evidence="9">Cytoplasm</location>
    </subcellularLocation>
</comment>
<dbReference type="InterPro" id="IPR015421">
    <property type="entry name" value="PyrdxlP-dep_Trfase_major"/>
</dbReference>
<dbReference type="GO" id="GO:0009102">
    <property type="term" value="P:biotin biosynthetic process"/>
    <property type="evidence" value="ECO:0007669"/>
    <property type="project" value="UniProtKB-UniRule"/>
</dbReference>
<dbReference type="CDD" id="cd00610">
    <property type="entry name" value="OAT_like"/>
    <property type="match status" value="1"/>
</dbReference>
<dbReference type="EC" id="2.6.1.62" evidence="9"/>
<dbReference type="AlphaFoldDB" id="A0A2N3U8A8"/>
<feature type="binding site" evidence="9">
    <location>
        <begin position="303"/>
        <end position="304"/>
    </location>
    <ligand>
        <name>pyridoxal 5'-phosphate</name>
        <dbReference type="ChEBI" id="CHEBI:597326"/>
    </ligand>
</feature>
<accession>A0A2N3U8A8</accession>
<comment type="cofactor">
    <cofactor evidence="1 9">
        <name>pyridoxal 5'-phosphate</name>
        <dbReference type="ChEBI" id="CHEBI:597326"/>
    </cofactor>
</comment>
<feature type="modified residue" description="N6-(pyridoxal phosphate)lysine" evidence="9">
    <location>
        <position position="268"/>
    </location>
</feature>
<feature type="binding site" evidence="9">
    <location>
        <position position="392"/>
    </location>
    <ligand>
        <name>substrate</name>
    </ligand>
</feature>
<evidence type="ECO:0000256" key="9">
    <source>
        <dbReference type="HAMAP-Rule" id="MF_00834"/>
    </source>
</evidence>
<dbReference type="GO" id="GO:0005737">
    <property type="term" value="C:cytoplasm"/>
    <property type="evidence" value="ECO:0007669"/>
    <property type="project" value="UniProtKB-SubCell"/>
</dbReference>
<dbReference type="RefSeq" id="WP_101445259.1">
    <property type="nucleotide sequence ID" value="NZ_PJMU01000003.1"/>
</dbReference>
<dbReference type="Pfam" id="PF00202">
    <property type="entry name" value="Aminotran_3"/>
    <property type="match status" value="1"/>
</dbReference>
<dbReference type="GO" id="GO:0030170">
    <property type="term" value="F:pyridoxal phosphate binding"/>
    <property type="evidence" value="ECO:0007669"/>
    <property type="project" value="UniProtKB-UniRule"/>
</dbReference>
<dbReference type="SUPFAM" id="SSF53383">
    <property type="entry name" value="PLP-dependent transferases"/>
    <property type="match status" value="1"/>
</dbReference>
<reference evidence="10 11" key="1">
    <citation type="submission" date="2017-12" db="EMBL/GenBank/DDBJ databases">
        <title>Genomic Encyclopedia of Type Strains, Phase III (KMG-III): the genomes of soil and plant-associated and newly described type strains.</title>
        <authorList>
            <person name="Whitman W."/>
        </authorList>
    </citation>
    <scope>NUCLEOTIDE SEQUENCE [LARGE SCALE GENOMIC DNA]</scope>
    <source>
        <strain evidence="10 11">LP43</strain>
    </source>
</reference>
<keyword evidence="3 9" id="KW-0032">Aminotransferase</keyword>
<dbReference type="PANTHER" id="PTHR42684">
    <property type="entry name" value="ADENOSYLMETHIONINE-8-AMINO-7-OXONONANOATE AMINOTRANSFERASE"/>
    <property type="match status" value="1"/>
</dbReference>
<comment type="subunit">
    <text evidence="9">Homodimer.</text>
</comment>
<evidence type="ECO:0000256" key="2">
    <source>
        <dbReference type="ARBA" id="ARBA00005063"/>
    </source>
</evidence>
<dbReference type="OrthoDB" id="9762089at2"/>
<dbReference type="InterPro" id="IPR015422">
    <property type="entry name" value="PyrdxlP-dep_Trfase_small"/>
</dbReference>
<protein>
    <recommendedName>
        <fullName evidence="9">Adenosylmethionine-8-amino-7-oxononanoate aminotransferase</fullName>
        <ecNumber evidence="9">2.6.1.62</ecNumber>
    </recommendedName>
    <alternativeName>
        <fullName evidence="9">7,8-diamino-pelargonic acid aminotransferase</fullName>
        <shortName evidence="9">DAPA AT</shortName>
        <shortName evidence="9">DAPA aminotransferase</shortName>
    </alternativeName>
    <alternativeName>
        <fullName evidence="9">7,8-diaminononanoate synthase</fullName>
        <shortName evidence="9">DANS</shortName>
    </alternativeName>
    <alternativeName>
        <fullName evidence="9">Diaminopelargonic acid synthase</fullName>
    </alternativeName>
</protein>
<keyword evidence="5 9" id="KW-0949">S-adenosyl-L-methionine</keyword>
<keyword evidence="4 9" id="KW-0808">Transferase</keyword>
<dbReference type="UniPathway" id="UPA00078">
    <property type="reaction ID" value="UER00160"/>
</dbReference>
<dbReference type="NCBIfam" id="TIGR00508">
    <property type="entry name" value="bioA"/>
    <property type="match status" value="1"/>
</dbReference>
<evidence type="ECO:0000313" key="10">
    <source>
        <dbReference type="EMBL" id="PKV62982.1"/>
    </source>
</evidence>
<dbReference type="Gene3D" id="3.40.640.10">
    <property type="entry name" value="Type I PLP-dependent aspartate aminotransferase-like (Major domain)"/>
    <property type="match status" value="1"/>
</dbReference>
<dbReference type="PANTHER" id="PTHR42684:SF3">
    <property type="entry name" value="ADENOSYLMETHIONINE-8-AMINO-7-OXONONANOATE AMINOTRANSFERASE"/>
    <property type="match status" value="1"/>
</dbReference>